<dbReference type="InterPro" id="IPR023408">
    <property type="entry name" value="MscS_beta-dom_sf"/>
</dbReference>
<feature type="transmembrane region" description="Helical" evidence="7">
    <location>
        <begin position="73"/>
        <end position="90"/>
    </location>
</feature>
<dbReference type="InterPro" id="IPR049142">
    <property type="entry name" value="MS_channel_1st"/>
</dbReference>
<comment type="caution">
    <text evidence="11">The sequence shown here is derived from an EMBL/GenBank/DDBJ whole genome shotgun (WGS) entry which is preliminary data.</text>
</comment>
<dbReference type="Gene3D" id="3.30.70.100">
    <property type="match status" value="1"/>
</dbReference>
<feature type="domain" description="Mechanosensitive ion channel MscS" evidence="8">
    <location>
        <begin position="256"/>
        <end position="323"/>
    </location>
</feature>
<evidence type="ECO:0000256" key="5">
    <source>
        <dbReference type="ARBA" id="ARBA00022989"/>
    </source>
</evidence>
<dbReference type="GO" id="GO:0005886">
    <property type="term" value="C:plasma membrane"/>
    <property type="evidence" value="ECO:0007669"/>
    <property type="project" value="UniProtKB-SubCell"/>
</dbReference>
<dbReference type="SUPFAM" id="SSF82861">
    <property type="entry name" value="Mechanosensitive channel protein MscS (YggB), transmembrane region"/>
    <property type="match status" value="1"/>
</dbReference>
<evidence type="ECO:0000259" key="8">
    <source>
        <dbReference type="Pfam" id="PF00924"/>
    </source>
</evidence>
<keyword evidence="5 7" id="KW-1133">Transmembrane helix</keyword>
<feature type="domain" description="Mechanosensitive ion channel transmembrane helices 2/3" evidence="10">
    <location>
        <begin position="214"/>
        <end position="254"/>
    </location>
</feature>
<feature type="transmembrane region" description="Helical" evidence="7">
    <location>
        <begin position="237"/>
        <end position="268"/>
    </location>
</feature>
<feature type="domain" description="Mechanosensitive ion channel MscS C-terminal" evidence="9">
    <location>
        <begin position="332"/>
        <end position="417"/>
    </location>
</feature>
<accession>A0A916QLJ4</accession>
<dbReference type="InterPro" id="IPR011014">
    <property type="entry name" value="MscS_channel_TM-2"/>
</dbReference>
<evidence type="ECO:0000313" key="11">
    <source>
        <dbReference type="EMBL" id="GFZ80139.1"/>
    </source>
</evidence>
<dbReference type="RefSeq" id="WP_229694672.1">
    <property type="nucleotide sequence ID" value="NZ_BMIY01000010.1"/>
</dbReference>
<dbReference type="Gene3D" id="1.10.287.1260">
    <property type="match status" value="1"/>
</dbReference>
<evidence type="ECO:0000256" key="6">
    <source>
        <dbReference type="ARBA" id="ARBA00023136"/>
    </source>
</evidence>
<dbReference type="InterPro" id="IPR010920">
    <property type="entry name" value="LSM_dom_sf"/>
</dbReference>
<feature type="transmembrane region" description="Helical" evidence="7">
    <location>
        <begin position="127"/>
        <end position="155"/>
    </location>
</feature>
<dbReference type="Pfam" id="PF21088">
    <property type="entry name" value="MS_channel_1st"/>
    <property type="match status" value="1"/>
</dbReference>
<reference evidence="11" key="1">
    <citation type="journal article" date="2014" name="Int. J. Syst. Evol. Microbiol.">
        <title>Complete genome sequence of Corynebacterium casei LMG S-19264T (=DSM 44701T), isolated from a smear-ripened cheese.</title>
        <authorList>
            <consortium name="US DOE Joint Genome Institute (JGI-PGF)"/>
            <person name="Walter F."/>
            <person name="Albersmeier A."/>
            <person name="Kalinowski J."/>
            <person name="Ruckert C."/>
        </authorList>
    </citation>
    <scope>NUCLEOTIDE SEQUENCE</scope>
    <source>
        <strain evidence="11">CGMCC 1.15425</strain>
    </source>
</reference>
<evidence type="ECO:0000259" key="9">
    <source>
        <dbReference type="Pfam" id="PF21082"/>
    </source>
</evidence>
<sequence>MEFEEFNQRLMEIANRIIEATLQTETYAQLAAVLVIYASAFFVTSRIRKFLPLLADAPSDAPLGPMRRLTGKLGNLLFPLLTILVLSFSVELSAQLLGQSWLVRTALIVAMLLVYRSVIRDHITNEFISFILLWVGLPLLFLHLLDLLNPIIAILESMQFRAGNIRISAYGIVRVVLFGSVLFWLGRASTIAGQDIIRRQEKLDFRTKEVAAKVLEVGVFVLISILLLQVMGINLTALAVFGGAVGVGLGFGLQAIASNFISGLIILLDRSISIDDYIELEDGRTGVVREMTLRSTTLETYDGKDIMVPNEKFVTESFTNWTHKDSRQRYRVDFSVAYDSDIRKLVEIVKETVASHPQVISKEGTPLEEMPDCEIASFGDSGVNMLVEFWMEGIDDGKNRVGGDLMLMIFEAMRENGFTIPFPQREVRILNEHPVTAQKSSNDDNNVSA</sequence>
<dbReference type="AlphaFoldDB" id="A0A916QLJ4"/>
<feature type="transmembrane region" description="Helical" evidence="7">
    <location>
        <begin position="167"/>
        <end position="189"/>
    </location>
</feature>
<name>A0A916QLJ4_9GAMM</name>
<dbReference type="PANTHER" id="PTHR30347:SF1">
    <property type="entry name" value="MECHANOSENSITIVE CHANNEL MSCK"/>
    <property type="match status" value="1"/>
</dbReference>
<evidence type="ECO:0000259" key="10">
    <source>
        <dbReference type="Pfam" id="PF21088"/>
    </source>
</evidence>
<keyword evidence="6 7" id="KW-0472">Membrane</keyword>
<dbReference type="Pfam" id="PF21082">
    <property type="entry name" value="MS_channel_3rd"/>
    <property type="match status" value="1"/>
</dbReference>
<comment type="subcellular location">
    <subcellularLocation>
        <location evidence="1">Cell membrane</location>
        <topology evidence="1">Multi-pass membrane protein</topology>
    </subcellularLocation>
</comment>
<reference evidence="11" key="2">
    <citation type="submission" date="2020-09" db="EMBL/GenBank/DDBJ databases">
        <authorList>
            <person name="Sun Q."/>
            <person name="Zhou Y."/>
        </authorList>
    </citation>
    <scope>NUCLEOTIDE SEQUENCE</scope>
    <source>
        <strain evidence="11">CGMCC 1.15425</strain>
    </source>
</reference>
<dbReference type="InterPro" id="IPR011066">
    <property type="entry name" value="MscS_channel_C_sf"/>
</dbReference>
<evidence type="ECO:0000256" key="2">
    <source>
        <dbReference type="ARBA" id="ARBA00008017"/>
    </source>
</evidence>
<feature type="transmembrane region" description="Helical" evidence="7">
    <location>
        <begin position="96"/>
        <end position="115"/>
    </location>
</feature>
<evidence type="ECO:0000256" key="3">
    <source>
        <dbReference type="ARBA" id="ARBA00022475"/>
    </source>
</evidence>
<evidence type="ECO:0000256" key="1">
    <source>
        <dbReference type="ARBA" id="ARBA00004651"/>
    </source>
</evidence>
<dbReference type="EMBL" id="BMIY01000010">
    <property type="protein sequence ID" value="GFZ80139.1"/>
    <property type="molecule type" value="Genomic_DNA"/>
</dbReference>
<dbReference type="SUPFAM" id="SSF50182">
    <property type="entry name" value="Sm-like ribonucleoproteins"/>
    <property type="match status" value="1"/>
</dbReference>
<dbReference type="PANTHER" id="PTHR30347">
    <property type="entry name" value="POTASSIUM CHANNEL RELATED"/>
    <property type="match status" value="1"/>
</dbReference>
<keyword evidence="4 7" id="KW-0812">Transmembrane</keyword>
<keyword evidence="12" id="KW-1185">Reference proteome</keyword>
<dbReference type="Gene3D" id="2.30.30.60">
    <property type="match status" value="1"/>
</dbReference>
<evidence type="ECO:0000256" key="7">
    <source>
        <dbReference type="SAM" id="Phobius"/>
    </source>
</evidence>
<feature type="transmembrane region" description="Helical" evidence="7">
    <location>
        <begin position="26"/>
        <end position="44"/>
    </location>
</feature>
<protein>
    <submittedName>
        <fullName evidence="11">Mechanosensitive ion channel protein</fullName>
    </submittedName>
</protein>
<dbReference type="GO" id="GO:0008381">
    <property type="term" value="F:mechanosensitive monoatomic ion channel activity"/>
    <property type="evidence" value="ECO:0007669"/>
    <property type="project" value="UniProtKB-ARBA"/>
</dbReference>
<dbReference type="InterPro" id="IPR049278">
    <property type="entry name" value="MS_channel_C"/>
</dbReference>
<dbReference type="Pfam" id="PF00924">
    <property type="entry name" value="MS_channel_2nd"/>
    <property type="match status" value="1"/>
</dbReference>
<dbReference type="SUPFAM" id="SSF82689">
    <property type="entry name" value="Mechanosensitive channel protein MscS (YggB), C-terminal domain"/>
    <property type="match status" value="1"/>
</dbReference>
<evidence type="ECO:0000313" key="12">
    <source>
        <dbReference type="Proteomes" id="UP000627715"/>
    </source>
</evidence>
<proteinExistence type="inferred from homology"/>
<comment type="similarity">
    <text evidence="2">Belongs to the MscS (TC 1.A.23) family.</text>
</comment>
<dbReference type="InterPro" id="IPR052702">
    <property type="entry name" value="MscS-like_channel"/>
</dbReference>
<gene>
    <name evidence="11" type="ORF">GCM10011403_24130</name>
</gene>
<feature type="transmembrane region" description="Helical" evidence="7">
    <location>
        <begin position="210"/>
        <end position="231"/>
    </location>
</feature>
<dbReference type="InterPro" id="IPR006685">
    <property type="entry name" value="MscS_channel_2nd"/>
</dbReference>
<evidence type="ECO:0000256" key="4">
    <source>
        <dbReference type="ARBA" id="ARBA00022692"/>
    </source>
</evidence>
<organism evidence="11 12">
    <name type="scientific">Pseudohongiella nitratireducens</name>
    <dbReference type="NCBI Taxonomy" id="1768907"/>
    <lineage>
        <taxon>Bacteria</taxon>
        <taxon>Pseudomonadati</taxon>
        <taxon>Pseudomonadota</taxon>
        <taxon>Gammaproteobacteria</taxon>
        <taxon>Pseudomonadales</taxon>
        <taxon>Pseudohongiellaceae</taxon>
        <taxon>Pseudohongiella</taxon>
    </lineage>
</organism>
<keyword evidence="3" id="KW-1003">Cell membrane</keyword>
<dbReference type="Proteomes" id="UP000627715">
    <property type="component" value="Unassembled WGS sequence"/>
</dbReference>